<dbReference type="AlphaFoldDB" id="A0A6M3LN81"/>
<organism evidence="1">
    <name type="scientific">viral metagenome</name>
    <dbReference type="NCBI Taxonomy" id="1070528"/>
    <lineage>
        <taxon>unclassified sequences</taxon>
        <taxon>metagenomes</taxon>
        <taxon>organismal metagenomes</taxon>
    </lineage>
</organism>
<sequence>MAVDTALKNQYSSNIMLLVQQLTAKVVGTVYQKPDCAGEVSYQDQIASETAQEKTARNQVVVNTDPDYDRRKIVPRYFYMAPLIDKMDKVMMLKDPTSEVVQTNAAALARAKDTTLCTAFFATAYSGKAGGTSNTLTGDQVIAAGAAGLNMNKIREAKKVLDVNEVDDNDRYFAYTGQQLEDLLAITEVTSADYAQVKALVNGQPGTICGFQFVRTQRLPISGTTRQCAAYHKTGMVFGTWLDMLTSIDVLPGKHFSAQVYAGQSYGATRLEEKKVVEVDCTE</sequence>
<dbReference type="Pfam" id="PF19821">
    <property type="entry name" value="Phage_capsid_2"/>
    <property type="match status" value="1"/>
</dbReference>
<evidence type="ECO:0000313" key="1">
    <source>
        <dbReference type="EMBL" id="QJA94195.1"/>
    </source>
</evidence>
<protein>
    <submittedName>
        <fullName evidence="1">Putative capsid protein</fullName>
    </submittedName>
</protein>
<dbReference type="InterPro" id="IPR045565">
    <property type="entry name" value="Phage_capsid_2"/>
</dbReference>
<name>A0A6M3LN81_9ZZZZ</name>
<proteinExistence type="predicted"/>
<accession>A0A6M3LN81</accession>
<dbReference type="EMBL" id="MT143211">
    <property type="protein sequence ID" value="QJA94195.1"/>
    <property type="molecule type" value="Genomic_DNA"/>
</dbReference>
<reference evidence="1" key="1">
    <citation type="submission" date="2020-03" db="EMBL/GenBank/DDBJ databases">
        <title>The deep terrestrial virosphere.</title>
        <authorList>
            <person name="Holmfeldt K."/>
            <person name="Nilsson E."/>
            <person name="Simone D."/>
            <person name="Lopez-Fernandez M."/>
            <person name="Wu X."/>
            <person name="de Brujin I."/>
            <person name="Lundin D."/>
            <person name="Andersson A."/>
            <person name="Bertilsson S."/>
            <person name="Dopson M."/>
        </authorList>
    </citation>
    <scope>NUCLEOTIDE SEQUENCE</scope>
    <source>
        <strain evidence="1">MM415B03934</strain>
    </source>
</reference>
<gene>
    <name evidence="1" type="ORF">MM415B03934_0007</name>
</gene>